<dbReference type="Proteomes" id="UP000230750">
    <property type="component" value="Unassembled WGS sequence"/>
</dbReference>
<comment type="caution">
    <text evidence="2">The sequence shown here is derived from an EMBL/GenBank/DDBJ whole genome shotgun (WGS) entry which is preliminary data.</text>
</comment>
<keyword evidence="3" id="KW-1185">Reference proteome</keyword>
<proteinExistence type="predicted"/>
<name>A0A2G8JBK6_STIJA</name>
<dbReference type="AlphaFoldDB" id="A0A2G8JBK6"/>
<evidence type="ECO:0000313" key="2">
    <source>
        <dbReference type="EMBL" id="PIK33113.1"/>
    </source>
</evidence>
<sequence>MQHPLQEIALNSLQGNIWKAPFVHSMNRIPPPVVSQLLNRQKQTTGIGASTMLQHQPKQNLLTWENSSQLTTDNKLAVAAQVNRPTVLCGKCNGSYPRSLHAYRMHMRTHHPSDTLSEGHQGNTTQRKQALQSKSCEPPEAEESEPSLEGHPVKARKHKQALQLQSRKQAKFGDSQSSLEGHQVKTRKLKQASLEEYQGYTSKRKQAIQSKLCEPPRVEDSESSLEGHPVKSRKIEDSEPSFERHKVRARKRKQAFQLQSRKHAKVEDSDSSSEGHQVRARKRKQALKLQSRKQATVEDLELSLKGHQDSESSLEGHQVRARKRKQALKLKSRKQSKVEDSESSLEGHQVKTWKRKQALQLQSRKLAKVETSESDTASESDTDLTSEPSTDAESICIDSDSDSSFMDEHVTASPRTEQCTEKGRDECNAVSRQRLTRSTVSKLKGLKSTVDYREKHEEHEDDILSDVSSEDLGEKVGEKQDFVRKVMTGSVEYCGEKGMQENVSNETEVIAHMKMKVARVRLVKLKLQDNVDHGTCFIKQEREGISTEYNQSERCELSPTTPETTFVATSYQSIRVKQEMMDFQSEIKTLFVI</sequence>
<feature type="compositionally biased region" description="Polar residues" evidence="1">
    <location>
        <begin position="114"/>
        <end position="134"/>
    </location>
</feature>
<gene>
    <name evidence="2" type="ORF">BSL78_30072</name>
</gene>
<evidence type="ECO:0000256" key="1">
    <source>
        <dbReference type="SAM" id="MobiDB-lite"/>
    </source>
</evidence>
<accession>A0A2G8JBK6</accession>
<reference evidence="2 3" key="1">
    <citation type="journal article" date="2017" name="PLoS Biol.">
        <title>The sea cucumber genome provides insights into morphological evolution and visceral regeneration.</title>
        <authorList>
            <person name="Zhang X."/>
            <person name="Sun L."/>
            <person name="Yuan J."/>
            <person name="Sun Y."/>
            <person name="Gao Y."/>
            <person name="Zhang L."/>
            <person name="Li S."/>
            <person name="Dai H."/>
            <person name="Hamel J.F."/>
            <person name="Liu C."/>
            <person name="Yu Y."/>
            <person name="Liu S."/>
            <person name="Lin W."/>
            <person name="Guo K."/>
            <person name="Jin S."/>
            <person name="Xu P."/>
            <person name="Storey K.B."/>
            <person name="Huan P."/>
            <person name="Zhang T."/>
            <person name="Zhou Y."/>
            <person name="Zhang J."/>
            <person name="Lin C."/>
            <person name="Li X."/>
            <person name="Xing L."/>
            <person name="Huo D."/>
            <person name="Sun M."/>
            <person name="Wang L."/>
            <person name="Mercier A."/>
            <person name="Li F."/>
            <person name="Yang H."/>
            <person name="Xiang J."/>
        </authorList>
    </citation>
    <scope>NUCLEOTIDE SEQUENCE [LARGE SCALE GENOMIC DNA]</scope>
    <source>
        <strain evidence="2">Shaxun</strain>
        <tissue evidence="2">Muscle</tissue>
    </source>
</reference>
<organism evidence="2 3">
    <name type="scientific">Stichopus japonicus</name>
    <name type="common">Sea cucumber</name>
    <dbReference type="NCBI Taxonomy" id="307972"/>
    <lineage>
        <taxon>Eukaryota</taxon>
        <taxon>Metazoa</taxon>
        <taxon>Echinodermata</taxon>
        <taxon>Eleutherozoa</taxon>
        <taxon>Echinozoa</taxon>
        <taxon>Holothuroidea</taxon>
        <taxon>Aspidochirotacea</taxon>
        <taxon>Aspidochirotida</taxon>
        <taxon>Stichopodidae</taxon>
        <taxon>Apostichopus</taxon>
    </lineage>
</organism>
<evidence type="ECO:0000313" key="3">
    <source>
        <dbReference type="Proteomes" id="UP000230750"/>
    </source>
</evidence>
<feature type="compositionally biased region" description="Acidic residues" evidence="1">
    <location>
        <begin position="372"/>
        <end position="384"/>
    </location>
</feature>
<feature type="compositionally biased region" description="Basic residues" evidence="1">
    <location>
        <begin position="319"/>
        <end position="335"/>
    </location>
</feature>
<feature type="compositionally biased region" description="Basic and acidic residues" evidence="1">
    <location>
        <begin position="233"/>
        <end position="244"/>
    </location>
</feature>
<protein>
    <submittedName>
        <fullName evidence="2">Uncharacterized protein</fullName>
    </submittedName>
</protein>
<feature type="compositionally biased region" description="Basic residues" evidence="1">
    <location>
        <begin position="245"/>
        <end position="264"/>
    </location>
</feature>
<dbReference type="EMBL" id="MRZV01002732">
    <property type="protein sequence ID" value="PIK33113.1"/>
    <property type="molecule type" value="Genomic_DNA"/>
</dbReference>
<feature type="region of interest" description="Disordered" evidence="1">
    <location>
        <begin position="111"/>
        <end position="407"/>
    </location>
</feature>